<protein>
    <recommendedName>
        <fullName evidence="6">Protein kinase domain-containing protein</fullName>
    </recommendedName>
</protein>
<evidence type="ECO:0000256" key="5">
    <source>
        <dbReference type="ARBA" id="ARBA00022840"/>
    </source>
</evidence>
<keyword evidence="5" id="KW-0067">ATP-binding</keyword>
<organism evidence="7 8">
    <name type="scientific">Sus scrofa</name>
    <name type="common">Pig</name>
    <dbReference type="NCBI Taxonomy" id="9823"/>
    <lineage>
        <taxon>Eukaryota</taxon>
        <taxon>Metazoa</taxon>
        <taxon>Chordata</taxon>
        <taxon>Craniata</taxon>
        <taxon>Vertebrata</taxon>
        <taxon>Euteleostomi</taxon>
        <taxon>Mammalia</taxon>
        <taxon>Eutheria</taxon>
        <taxon>Laurasiatheria</taxon>
        <taxon>Artiodactyla</taxon>
        <taxon>Suina</taxon>
        <taxon>Suidae</taxon>
        <taxon>Sus</taxon>
    </lineage>
</organism>
<dbReference type="InterPro" id="IPR050108">
    <property type="entry name" value="CDK"/>
</dbReference>
<evidence type="ECO:0000256" key="3">
    <source>
        <dbReference type="ARBA" id="ARBA00022741"/>
    </source>
</evidence>
<dbReference type="Gene3D" id="1.10.510.10">
    <property type="entry name" value="Transferase(Phosphotransferase) domain 1"/>
    <property type="match status" value="1"/>
</dbReference>
<evidence type="ECO:0000256" key="4">
    <source>
        <dbReference type="ARBA" id="ARBA00022777"/>
    </source>
</evidence>
<dbReference type="PROSITE" id="PS50011">
    <property type="entry name" value="PROTEIN_KINASE_DOM"/>
    <property type="match status" value="1"/>
</dbReference>
<evidence type="ECO:0000256" key="2">
    <source>
        <dbReference type="ARBA" id="ARBA00022679"/>
    </source>
</evidence>
<dbReference type="PANTHER" id="PTHR24056:SF130">
    <property type="entry name" value="CYCLIN-DEPENDENT KINASE 6"/>
    <property type="match status" value="1"/>
</dbReference>
<dbReference type="SUPFAM" id="SSF56112">
    <property type="entry name" value="Protein kinase-like (PK-like)"/>
    <property type="match status" value="1"/>
</dbReference>
<evidence type="ECO:0000256" key="1">
    <source>
        <dbReference type="ARBA" id="ARBA00022527"/>
    </source>
</evidence>
<reference evidence="7" key="2">
    <citation type="submission" date="2025-08" db="UniProtKB">
        <authorList>
            <consortium name="Ensembl"/>
        </authorList>
    </citation>
    <scope>IDENTIFICATION</scope>
</reference>
<dbReference type="InterPro" id="IPR011009">
    <property type="entry name" value="Kinase-like_dom_sf"/>
</dbReference>
<dbReference type="GO" id="GO:0004674">
    <property type="term" value="F:protein serine/threonine kinase activity"/>
    <property type="evidence" value="ECO:0007669"/>
    <property type="project" value="UniProtKB-KW"/>
</dbReference>
<dbReference type="PANTHER" id="PTHR24056">
    <property type="entry name" value="CELL DIVISION PROTEIN KINASE"/>
    <property type="match status" value="1"/>
</dbReference>
<dbReference type="Proteomes" id="UP000314985">
    <property type="component" value="Chromosome 9"/>
</dbReference>
<dbReference type="GO" id="GO:0005524">
    <property type="term" value="F:ATP binding"/>
    <property type="evidence" value="ECO:0007669"/>
    <property type="project" value="UniProtKB-KW"/>
</dbReference>
<keyword evidence="4" id="KW-0418">Kinase</keyword>
<dbReference type="Gene3D" id="3.30.200.20">
    <property type="entry name" value="Phosphorylase Kinase, domain 1"/>
    <property type="match status" value="1"/>
</dbReference>
<proteinExistence type="predicted"/>
<name>A0A4X1U5V2_PIG</name>
<dbReference type="Pfam" id="PF00069">
    <property type="entry name" value="Pkinase"/>
    <property type="match status" value="1"/>
</dbReference>
<accession>A0A4X1U5V2</accession>
<sequence>MRKTSLTRASQQRHCCAKIRQGPCGKTFKIRDLKSGSRKNSVKRVMGVTGEFGLGLLTTRVLEILRHLENAFHQNIVRLFNLCEIDRTMRETLLTRLFEQVPNSLSIYLDKVPSPGNPTENINDQMSQLLRQLKFLHTHRSQERDAKDQNILRTTSGQIMMANKGLTRIYSSKISRCSVPVSLWEKCPQILLQSIYATPL</sequence>
<evidence type="ECO:0000259" key="6">
    <source>
        <dbReference type="PROSITE" id="PS50011"/>
    </source>
</evidence>
<dbReference type="AlphaFoldDB" id="A0A4X1U5V2"/>
<dbReference type="Ensembl" id="ENSSSCT00070027910.1">
    <property type="protein sequence ID" value="ENSSSCP00070023235.1"/>
    <property type="gene ID" value="ENSSSCG00070014228.1"/>
</dbReference>
<keyword evidence="3" id="KW-0547">Nucleotide-binding</keyword>
<dbReference type="InterPro" id="IPR000719">
    <property type="entry name" value="Prot_kinase_dom"/>
</dbReference>
<evidence type="ECO:0000313" key="8">
    <source>
        <dbReference type="Proteomes" id="UP000314985"/>
    </source>
</evidence>
<keyword evidence="1" id="KW-0723">Serine/threonine-protein kinase</keyword>
<keyword evidence="2" id="KW-0808">Transferase</keyword>
<evidence type="ECO:0000313" key="7">
    <source>
        <dbReference type="Ensembl" id="ENSSSCP00070023235.1"/>
    </source>
</evidence>
<reference evidence="7 8" key="1">
    <citation type="submission" date="2017-08" db="EMBL/GenBank/DDBJ databases">
        <title>USMARCv1.0.</title>
        <authorList>
            <person name="Hannum G.I."/>
            <person name="Koren S."/>
            <person name="Schroeder S.G."/>
            <person name="Chin S.C."/>
            <person name="Nonneman D.J."/>
            <person name="Becker S.A."/>
            <person name="Rosen B.D."/>
            <person name="Bickhart D.M."/>
            <person name="Putnam N.H."/>
            <person name="Green R.E."/>
            <person name="Tuggle C.K."/>
            <person name="Liu H."/>
            <person name="Rohrer G.A."/>
            <person name="Warr A."/>
            <person name="Hall R."/>
            <person name="Kim K."/>
            <person name="Hume D.A."/>
            <person name="Talbot R."/>
            <person name="Chow W."/>
            <person name="Howe K."/>
            <person name="Schwartz A.S."/>
            <person name="Watson M."/>
            <person name="Archibald A.L."/>
            <person name="Phillippy A.M."/>
            <person name="Smith T.P.L."/>
        </authorList>
    </citation>
    <scope>NUCLEOTIDE SEQUENCE [LARGE SCALE GENOMIC DNA]</scope>
</reference>
<feature type="domain" description="Protein kinase" evidence="6">
    <location>
        <begin position="13"/>
        <end position="200"/>
    </location>
</feature>